<organism evidence="3 4">
    <name type="scientific">Kribbella antibiotica</name>
    <dbReference type="NCBI Taxonomy" id="190195"/>
    <lineage>
        <taxon>Bacteria</taxon>
        <taxon>Bacillati</taxon>
        <taxon>Actinomycetota</taxon>
        <taxon>Actinomycetes</taxon>
        <taxon>Propionibacteriales</taxon>
        <taxon>Kribbellaceae</taxon>
        <taxon>Kribbella</taxon>
    </lineage>
</organism>
<accession>A0A4R4ZKK8</accession>
<dbReference type="PANTHER" id="PTHR43156:SF2">
    <property type="entry name" value="STAGE II SPORULATION PROTEIN E"/>
    <property type="match status" value="1"/>
</dbReference>
<dbReference type="SMART" id="SM00331">
    <property type="entry name" value="PP2C_SIG"/>
    <property type="match status" value="1"/>
</dbReference>
<dbReference type="InterPro" id="IPR036457">
    <property type="entry name" value="PPM-type-like_dom_sf"/>
</dbReference>
<dbReference type="Gene3D" id="3.60.40.10">
    <property type="entry name" value="PPM-type phosphatase domain"/>
    <property type="match status" value="1"/>
</dbReference>
<keyword evidence="1" id="KW-0378">Hydrolase</keyword>
<dbReference type="AlphaFoldDB" id="A0A4R4ZKK8"/>
<gene>
    <name evidence="3" type="ORF">E1263_18455</name>
</gene>
<protein>
    <recommendedName>
        <fullName evidence="2">PPM-type phosphatase domain-containing protein</fullName>
    </recommendedName>
</protein>
<dbReference type="InterPro" id="IPR003594">
    <property type="entry name" value="HATPase_dom"/>
</dbReference>
<dbReference type="Pfam" id="PF07228">
    <property type="entry name" value="SpoIIE"/>
    <property type="match status" value="1"/>
</dbReference>
<dbReference type="SUPFAM" id="SSF55874">
    <property type="entry name" value="ATPase domain of HSP90 chaperone/DNA topoisomerase II/histidine kinase"/>
    <property type="match status" value="1"/>
</dbReference>
<dbReference type="InterPro" id="IPR052016">
    <property type="entry name" value="Bact_Sigma-Reg"/>
</dbReference>
<evidence type="ECO:0000313" key="3">
    <source>
        <dbReference type="EMBL" id="TDD58596.1"/>
    </source>
</evidence>
<dbReference type="EMBL" id="SMKX01000049">
    <property type="protein sequence ID" value="TDD58596.1"/>
    <property type="molecule type" value="Genomic_DNA"/>
</dbReference>
<dbReference type="Proteomes" id="UP000295124">
    <property type="component" value="Unassembled WGS sequence"/>
</dbReference>
<feature type="domain" description="PPM-type phosphatase" evidence="2">
    <location>
        <begin position="24"/>
        <end position="239"/>
    </location>
</feature>
<dbReference type="CDD" id="cd16936">
    <property type="entry name" value="HATPase_RsbW-like"/>
    <property type="match status" value="1"/>
</dbReference>
<evidence type="ECO:0000259" key="2">
    <source>
        <dbReference type="SMART" id="SM00331"/>
    </source>
</evidence>
<dbReference type="Gene3D" id="3.30.565.10">
    <property type="entry name" value="Histidine kinase-like ATPase, C-terminal domain"/>
    <property type="match status" value="1"/>
</dbReference>
<dbReference type="OrthoDB" id="9810730at2"/>
<dbReference type="InterPro" id="IPR001932">
    <property type="entry name" value="PPM-type_phosphatase-like_dom"/>
</dbReference>
<comment type="caution">
    <text evidence="3">The sequence shown here is derived from an EMBL/GenBank/DDBJ whole genome shotgun (WGS) entry which is preliminary data.</text>
</comment>
<proteinExistence type="predicted"/>
<keyword evidence="4" id="KW-1185">Reference proteome</keyword>
<dbReference type="InterPro" id="IPR036890">
    <property type="entry name" value="HATPase_C_sf"/>
</dbReference>
<sequence>MTGSGAPGREAAVALQRAILGPSQLPDGFAVRYQPAVSPLKVGGDWCDTVELRDGRIGIVVGDCVGRGLEAAAVMGQLRSACRALLLQDTGPAQTLTALDRFAATIPGADCSTVFCGVLDPQTGQLIYSSAGHPPALVGLPDGQIQSLDGGGSIPLAVRPEIKRPEAEYVVPGRATLLLYTDGLVERRRQSLDEGMAKAAAALLRRRSDPMDELATGLMDELAPASGYEDDVALLVYRHPGPLEIAVPAEFTQLAPLRATLRSWLQRCGLQQLAVQNVLVAAGEACANAMEHGCGLDPTQHIQVSGTVTADDIELKVADGGQWRQPRPVEDIQRGRGLALMRGLVNRVTVTTGIAGTTVNLQTRITS</sequence>
<name>A0A4R4ZKK8_9ACTN</name>
<dbReference type="RefSeq" id="WP_132168958.1">
    <property type="nucleotide sequence ID" value="NZ_SMKX01000049.1"/>
</dbReference>
<dbReference type="PANTHER" id="PTHR43156">
    <property type="entry name" value="STAGE II SPORULATION PROTEIN E-RELATED"/>
    <property type="match status" value="1"/>
</dbReference>
<reference evidence="3 4" key="1">
    <citation type="submission" date="2019-03" db="EMBL/GenBank/DDBJ databases">
        <title>Draft genome sequences of novel Actinobacteria.</title>
        <authorList>
            <person name="Sahin N."/>
            <person name="Ay H."/>
            <person name="Saygin H."/>
        </authorList>
    </citation>
    <scope>NUCLEOTIDE SEQUENCE [LARGE SCALE GENOMIC DNA]</scope>
    <source>
        <strain evidence="3 4">JCM 13523</strain>
    </source>
</reference>
<evidence type="ECO:0000256" key="1">
    <source>
        <dbReference type="ARBA" id="ARBA00022801"/>
    </source>
</evidence>
<dbReference type="GO" id="GO:0016791">
    <property type="term" value="F:phosphatase activity"/>
    <property type="evidence" value="ECO:0007669"/>
    <property type="project" value="TreeGrafter"/>
</dbReference>
<evidence type="ECO:0000313" key="4">
    <source>
        <dbReference type="Proteomes" id="UP000295124"/>
    </source>
</evidence>
<dbReference type="Pfam" id="PF13581">
    <property type="entry name" value="HATPase_c_2"/>
    <property type="match status" value="1"/>
</dbReference>